<keyword evidence="2" id="KW-0560">Oxidoreductase</keyword>
<dbReference type="InterPro" id="IPR002347">
    <property type="entry name" value="SDR_fam"/>
</dbReference>
<dbReference type="Gene3D" id="3.40.50.720">
    <property type="entry name" value="NAD(P)-binding Rossmann-like Domain"/>
    <property type="match status" value="1"/>
</dbReference>
<comment type="similarity">
    <text evidence="1">Belongs to the short-chain dehydrogenases/reductases (SDR) family.</text>
</comment>
<keyword evidence="4" id="KW-1185">Reference proteome</keyword>
<dbReference type="PRINTS" id="PR00081">
    <property type="entry name" value="GDHRDH"/>
</dbReference>
<dbReference type="PANTHER" id="PTHR24320:SF152">
    <property type="entry name" value="SHORT-CHAIN DEHYDROGENASE_REDUCTASE FAMILY PROTEIN"/>
    <property type="match status" value="1"/>
</dbReference>
<sequence>MPTPSIPWSIYRDLWTPMPAGPKGPYLAGKIVVITGATSGIGLEAIKQLAKASPEQLILAARSIEAGEKVLNDLKKAHPNIKGKVIYLDLMKLESFKSFVEELKAFDRVDLLINNAGINPMFEEAPYKSTEDGYERTFQVNVLAPLLLTLMLVPQLTKSSEPKVIYSGSDGHLVADSDLIETSISNNESIVKAYNDAGKYQNPKRYFESKLLLQMTTRSLIKYLPSISTINVNPGLAMTNLGREWVPIITFETFRTIVWVMFNTRTVGKAARNLTSAAAWQGGSQDYWTGGVPAASENLYLYSGKGVKATQQFFEEMLEEVEKISPGCTSDISLKQ</sequence>
<dbReference type="GeneID" id="87953060"/>
<evidence type="ECO:0000256" key="2">
    <source>
        <dbReference type="ARBA" id="ARBA00023002"/>
    </source>
</evidence>
<name>A0ABZ1CUR9_9TREE</name>
<dbReference type="RefSeq" id="XP_062788742.1">
    <property type="nucleotide sequence ID" value="XM_062932691.1"/>
</dbReference>
<proteinExistence type="inferred from homology"/>
<reference evidence="3 4" key="1">
    <citation type="submission" date="2024-01" db="EMBL/GenBank/DDBJ databases">
        <title>Comparative genomics of Cryptococcus and Kwoniella reveals pathogenesis evolution and contrasting modes of karyotype evolution via chromosome fusion or intercentromeric recombination.</title>
        <authorList>
            <person name="Coelho M.A."/>
            <person name="David-Palma M."/>
            <person name="Shea T."/>
            <person name="Bowers K."/>
            <person name="McGinley-Smith S."/>
            <person name="Mohammad A.W."/>
            <person name="Gnirke A."/>
            <person name="Yurkov A.M."/>
            <person name="Nowrousian M."/>
            <person name="Sun S."/>
            <person name="Cuomo C.A."/>
            <person name="Heitman J."/>
        </authorList>
    </citation>
    <scope>NUCLEOTIDE SEQUENCE [LARGE SCALE GENOMIC DNA]</scope>
    <source>
        <strain evidence="3">CBS 11374</strain>
    </source>
</reference>
<dbReference type="EMBL" id="CP141881">
    <property type="protein sequence ID" value="WRT64002.1"/>
    <property type="molecule type" value="Genomic_DNA"/>
</dbReference>
<accession>A0ABZ1CUR9</accession>
<evidence type="ECO:0000313" key="3">
    <source>
        <dbReference type="EMBL" id="WRT64002.1"/>
    </source>
</evidence>
<protein>
    <recommendedName>
        <fullName evidence="5">NAD(P)-binding protein</fullName>
    </recommendedName>
</protein>
<organism evidence="3 4">
    <name type="scientific">Kwoniella shivajii</name>
    <dbReference type="NCBI Taxonomy" id="564305"/>
    <lineage>
        <taxon>Eukaryota</taxon>
        <taxon>Fungi</taxon>
        <taxon>Dikarya</taxon>
        <taxon>Basidiomycota</taxon>
        <taxon>Agaricomycotina</taxon>
        <taxon>Tremellomycetes</taxon>
        <taxon>Tremellales</taxon>
        <taxon>Cryptococcaceae</taxon>
        <taxon>Kwoniella</taxon>
    </lineage>
</organism>
<dbReference type="PANTHER" id="PTHR24320">
    <property type="entry name" value="RETINOL DEHYDROGENASE"/>
    <property type="match status" value="1"/>
</dbReference>
<dbReference type="Proteomes" id="UP001329825">
    <property type="component" value="Chromosome 1"/>
</dbReference>
<evidence type="ECO:0000313" key="4">
    <source>
        <dbReference type="Proteomes" id="UP001329825"/>
    </source>
</evidence>
<dbReference type="SUPFAM" id="SSF51735">
    <property type="entry name" value="NAD(P)-binding Rossmann-fold domains"/>
    <property type="match status" value="1"/>
</dbReference>
<dbReference type="Pfam" id="PF00106">
    <property type="entry name" value="adh_short"/>
    <property type="match status" value="1"/>
</dbReference>
<evidence type="ECO:0008006" key="5">
    <source>
        <dbReference type="Google" id="ProtNLM"/>
    </source>
</evidence>
<dbReference type="InterPro" id="IPR036291">
    <property type="entry name" value="NAD(P)-bd_dom_sf"/>
</dbReference>
<evidence type="ECO:0000256" key="1">
    <source>
        <dbReference type="ARBA" id="ARBA00006484"/>
    </source>
</evidence>
<gene>
    <name evidence="3" type="ORF">IL334_000929</name>
</gene>